<feature type="domain" description="VOC" evidence="1">
    <location>
        <begin position="137"/>
        <end position="251"/>
    </location>
</feature>
<dbReference type="GeneID" id="60684172"/>
<dbReference type="OrthoDB" id="9803142at2"/>
<feature type="domain" description="VOC" evidence="1">
    <location>
        <begin position="7"/>
        <end position="117"/>
    </location>
</feature>
<evidence type="ECO:0000259" key="1">
    <source>
        <dbReference type="PROSITE" id="PS51819"/>
    </source>
</evidence>
<reference evidence="2 4" key="1">
    <citation type="submission" date="2018-08" db="EMBL/GenBank/DDBJ databases">
        <title>Genome sequencing of Agrobacterium vitis strain ICMP 10754.</title>
        <authorList>
            <person name="Visnovsky S.B."/>
            <person name="Pitman A.R."/>
        </authorList>
    </citation>
    <scope>NUCLEOTIDE SEQUENCE [LARGE SCALE GENOMIC DNA]</scope>
    <source>
        <strain evidence="2 4">ICMP 10754</strain>
    </source>
</reference>
<evidence type="ECO:0000313" key="2">
    <source>
        <dbReference type="EMBL" id="KAA3520809.1"/>
    </source>
</evidence>
<dbReference type="AlphaFoldDB" id="A0A109CXW2"/>
<dbReference type="Proteomes" id="UP000436911">
    <property type="component" value="Unassembled WGS sequence"/>
</dbReference>
<dbReference type="Gene3D" id="3.10.180.10">
    <property type="entry name" value="2,3-Dihydroxybiphenyl 1,2-Dioxygenase, domain 1"/>
    <property type="match status" value="2"/>
</dbReference>
<accession>A0A109CXW2</accession>
<dbReference type="InterPro" id="IPR037523">
    <property type="entry name" value="VOC_core"/>
</dbReference>
<evidence type="ECO:0000313" key="3">
    <source>
        <dbReference type="EMBL" id="MBF2714160.1"/>
    </source>
</evidence>
<dbReference type="Pfam" id="PF00903">
    <property type="entry name" value="Glyoxalase"/>
    <property type="match status" value="1"/>
</dbReference>
<dbReference type="RefSeq" id="WP_060716690.1">
    <property type="nucleotide sequence ID" value="NZ_CP055265.1"/>
</dbReference>
<evidence type="ECO:0000313" key="4">
    <source>
        <dbReference type="Proteomes" id="UP000436911"/>
    </source>
</evidence>
<reference evidence="3" key="2">
    <citation type="submission" date="2020-11" db="EMBL/GenBank/DDBJ databases">
        <title>Agrobacterium vitis strain K377 genome.</title>
        <authorList>
            <person name="Xi H."/>
        </authorList>
    </citation>
    <scope>NUCLEOTIDE SEQUENCE</scope>
    <source>
        <strain evidence="3">K377</strain>
    </source>
</reference>
<dbReference type="SUPFAM" id="SSF54593">
    <property type="entry name" value="Glyoxalase/Bleomycin resistance protein/Dihydroxybiphenyl dioxygenase"/>
    <property type="match status" value="1"/>
</dbReference>
<dbReference type="EMBL" id="JACXXJ020000003">
    <property type="protein sequence ID" value="MBF2714160.1"/>
    <property type="molecule type" value="Genomic_DNA"/>
</dbReference>
<dbReference type="InterPro" id="IPR029068">
    <property type="entry name" value="Glyas_Bleomycin-R_OHBP_Dase"/>
</dbReference>
<dbReference type="InterPro" id="IPR004360">
    <property type="entry name" value="Glyas_Fos-R_dOase_dom"/>
</dbReference>
<name>A0A109CXW2_AGRVI</name>
<protein>
    <submittedName>
        <fullName evidence="2">Oxidoreductase</fullName>
    </submittedName>
    <submittedName>
        <fullName evidence="3">VOC family protein</fullName>
    </submittedName>
</protein>
<sequence length="299" mass="33042">MTYLIRQMGHVVISSPDPVGAAKDLCDVVGLRITEQEDDTVYLSSNDRHHEVTYVKGDGKAVACGLEAASADAVDEVKRRALSDGLTVLDDTPLGKHYDKAVRLIAPGGSIFEVHTPITRNQPRRYNYSTPGARPRRIEHINSFAPDTQAFGEFCEKVLGMKLSDQTGEDGLRWYRAEDGFHHTIAMGPGESGLHHYAFDLHSLEDLAAIADNLTLKDRALVWGPGRHGAGGNIFTYYADPHGCLVENSIELDRIDNDATYEPRTWDISEGLAGRWLNLWGTPPTPEFLRPGIAFDPDF</sequence>
<dbReference type="PROSITE" id="PS51819">
    <property type="entry name" value="VOC"/>
    <property type="match status" value="2"/>
</dbReference>
<comment type="caution">
    <text evidence="2">The sequence shown here is derived from an EMBL/GenBank/DDBJ whole genome shotgun (WGS) entry which is preliminary data.</text>
</comment>
<organism evidence="2 4">
    <name type="scientific">Agrobacterium vitis</name>
    <name type="common">Rhizobium vitis</name>
    <dbReference type="NCBI Taxonomy" id="373"/>
    <lineage>
        <taxon>Bacteria</taxon>
        <taxon>Pseudomonadati</taxon>
        <taxon>Pseudomonadota</taxon>
        <taxon>Alphaproteobacteria</taxon>
        <taxon>Hyphomicrobiales</taxon>
        <taxon>Rhizobiaceae</taxon>
        <taxon>Rhizobium/Agrobacterium group</taxon>
        <taxon>Agrobacterium</taxon>
    </lineage>
</organism>
<dbReference type="Proteomes" id="UP000655037">
    <property type="component" value="Unassembled WGS sequence"/>
</dbReference>
<proteinExistence type="predicted"/>
<dbReference type="EMBL" id="QUSG01000025">
    <property type="protein sequence ID" value="KAA3520809.1"/>
    <property type="molecule type" value="Genomic_DNA"/>
</dbReference>
<gene>
    <name evidence="2" type="ORF">DXT89_24890</name>
    <name evidence="3" type="ORF">IEI95_007820</name>
</gene>